<feature type="coiled-coil region" evidence="1">
    <location>
        <begin position="133"/>
        <end position="160"/>
    </location>
</feature>
<keyword evidence="3" id="KW-0472">Membrane</keyword>
<keyword evidence="3" id="KW-0812">Transmembrane</keyword>
<comment type="caution">
    <text evidence="4">The sequence shown here is derived from an EMBL/GenBank/DDBJ whole genome shotgun (WGS) entry which is preliminary data.</text>
</comment>
<sequence length="243" mass="26979">MTTQTAADIDVFASPAPKAGVAQPEPDSKQEQEPLQKRNQNSFVEKVKPWHFFVVLALIAAVWIFAPKLFRSNSTVTQGQQFGAQNTKADYGAYERQKPVQPVEEPANTIPPVSQQVELIQVQGQLETFSKITSELQSQVRELQSQVPELQAKIAMLESRPTDNTSKTKERIQATRNQPAVPAVTTSKALTGYSINTIYTDQAWLAHDQRTIVVQVGDAFDGIRVLRIDPVSRQVVTNLGVIR</sequence>
<evidence type="ECO:0000313" key="4">
    <source>
        <dbReference type="EMBL" id="KPW70700.1"/>
    </source>
</evidence>
<dbReference type="AlphaFoldDB" id="A0A0P9LLZ9"/>
<proteinExistence type="predicted"/>
<dbReference type="PATRIC" id="fig|86840.3.peg.424"/>
<accession>A0A0P9LLZ9</accession>
<evidence type="ECO:0000256" key="2">
    <source>
        <dbReference type="SAM" id="MobiDB-lite"/>
    </source>
</evidence>
<name>A0A0P9LLZ9_PSECA</name>
<reference evidence="4 5" key="1">
    <citation type="submission" date="2015-09" db="EMBL/GenBank/DDBJ databases">
        <title>Genome announcement of multiple Pseudomonas syringae strains.</title>
        <authorList>
            <person name="Thakur S."/>
            <person name="Wang P.W."/>
            <person name="Gong Y."/>
            <person name="Weir B.S."/>
            <person name="Guttman D.S."/>
        </authorList>
    </citation>
    <scope>NUCLEOTIDE SEQUENCE [LARGE SCALE GENOMIC DNA]</scope>
    <source>
        <strain evidence="4 5">ICMP2823</strain>
    </source>
</reference>
<protein>
    <submittedName>
        <fullName evidence="4">Plasmid stability/partitioning protein</fullName>
    </submittedName>
</protein>
<evidence type="ECO:0000256" key="3">
    <source>
        <dbReference type="SAM" id="Phobius"/>
    </source>
</evidence>
<evidence type="ECO:0000313" key="5">
    <source>
        <dbReference type="Proteomes" id="UP000050564"/>
    </source>
</evidence>
<organism evidence="4 5">
    <name type="scientific">Pseudomonas cannabina</name>
    <dbReference type="NCBI Taxonomy" id="86840"/>
    <lineage>
        <taxon>Bacteria</taxon>
        <taxon>Pseudomonadati</taxon>
        <taxon>Pseudomonadota</taxon>
        <taxon>Gammaproteobacteria</taxon>
        <taxon>Pseudomonadales</taxon>
        <taxon>Pseudomonadaceae</taxon>
        <taxon>Pseudomonas</taxon>
    </lineage>
</organism>
<feature type="compositionally biased region" description="Basic and acidic residues" evidence="2">
    <location>
        <begin position="26"/>
        <end position="36"/>
    </location>
</feature>
<keyword evidence="1" id="KW-0175">Coiled coil</keyword>
<feature type="transmembrane region" description="Helical" evidence="3">
    <location>
        <begin position="50"/>
        <end position="70"/>
    </location>
</feature>
<dbReference type="Proteomes" id="UP000050564">
    <property type="component" value="Unassembled WGS sequence"/>
</dbReference>
<feature type="region of interest" description="Disordered" evidence="2">
    <location>
        <begin position="1"/>
        <end position="37"/>
    </location>
</feature>
<dbReference type="EMBL" id="LJPX01000384">
    <property type="protein sequence ID" value="KPW70700.1"/>
    <property type="molecule type" value="Genomic_DNA"/>
</dbReference>
<dbReference type="RefSeq" id="WP_055000540.1">
    <property type="nucleotide sequence ID" value="NZ_FNKU01000003.1"/>
</dbReference>
<gene>
    <name evidence="4" type="ORF">ALO81_200017</name>
</gene>
<evidence type="ECO:0000256" key="1">
    <source>
        <dbReference type="SAM" id="Coils"/>
    </source>
</evidence>
<keyword evidence="3" id="KW-1133">Transmembrane helix</keyword>